<protein>
    <submittedName>
        <fullName evidence="1">RteC protein</fullName>
    </submittedName>
</protein>
<evidence type="ECO:0000313" key="2">
    <source>
        <dbReference type="Proteomes" id="UP000256924"/>
    </source>
</evidence>
<comment type="caution">
    <text evidence="1">The sequence shown here is derived from an EMBL/GenBank/DDBJ whole genome shotgun (WGS) entry which is preliminary data.</text>
</comment>
<dbReference type="RefSeq" id="WP_116098420.1">
    <property type="nucleotide sequence ID" value="NZ_QNVU01000014.1"/>
</dbReference>
<dbReference type="Pfam" id="PF09357">
    <property type="entry name" value="RteC"/>
    <property type="match status" value="1"/>
</dbReference>
<reference evidence="1 2" key="1">
    <citation type="journal article" date="2004" name="Emerg. Infect. Dis.">
        <title>Amoebae-resisting bacteria isolated from human nasal swabs by amoebal coculture.</title>
        <authorList>
            <person name="Greub G."/>
            <person name="La Scola B."/>
            <person name="Raoult D."/>
        </authorList>
    </citation>
    <scope>NUCLEOTIDE SEQUENCE [LARGE SCALE GENOMIC DNA]</scope>
    <source>
        <strain evidence="1 2">CCUG 51329</strain>
    </source>
</reference>
<dbReference type="InterPro" id="IPR018534">
    <property type="entry name" value="Tet_reg_excision_RteC"/>
</dbReference>
<keyword evidence="2" id="KW-1185">Reference proteome</keyword>
<organism evidence="1 2">
    <name type="scientific">Candidatus Chryseobacterium massiliense</name>
    <dbReference type="NCBI Taxonomy" id="204089"/>
    <lineage>
        <taxon>Bacteria</taxon>
        <taxon>Pseudomonadati</taxon>
        <taxon>Bacteroidota</taxon>
        <taxon>Flavobacteriia</taxon>
        <taxon>Flavobacteriales</taxon>
        <taxon>Weeksellaceae</taxon>
        <taxon>Chryseobacterium group</taxon>
        <taxon>Chryseobacterium</taxon>
    </lineage>
</organism>
<sequence>MISKTIFRKAEHLHNRLTDELEKIKRENSNSLRISELSLFKIDEAVKKLKALIVDFDFDCAADEIHFFKNIKPLFISKFIYHSTVIKILMYQPAAGDEAQRNYFMKEIDKLTAYYNENAEFYSYYRRDATFLDQKYFRRGMYDLKMTLPSDLYDYDEGFTTSHDIKVAYIISNEYLEAFLLNTINNIGQLHAGNAFQFPLVWSSSKVALVELLYALHHTRCFNGGNIEFSEVVKATERLFKIDLGNSYKTIGEIRSRKNGRTKFLQSLNDNLNQLFLDGDQ</sequence>
<accession>A0A3D9BAB7</accession>
<proteinExistence type="predicted"/>
<dbReference type="Proteomes" id="UP000256924">
    <property type="component" value="Unassembled WGS sequence"/>
</dbReference>
<dbReference type="AlphaFoldDB" id="A0A3D9BAB7"/>
<gene>
    <name evidence="1" type="ORF">DRF68_09010</name>
</gene>
<evidence type="ECO:0000313" key="1">
    <source>
        <dbReference type="EMBL" id="REC50624.1"/>
    </source>
</evidence>
<name>A0A3D9BAB7_9FLAO</name>
<dbReference type="EMBL" id="QNVU01000014">
    <property type="protein sequence ID" value="REC50624.1"/>
    <property type="molecule type" value="Genomic_DNA"/>
</dbReference>